<dbReference type="GO" id="GO:0016020">
    <property type="term" value="C:membrane"/>
    <property type="evidence" value="ECO:0007669"/>
    <property type="project" value="UniProtKB-SubCell"/>
</dbReference>
<dbReference type="RefSeq" id="WP_138852275.1">
    <property type="nucleotide sequence ID" value="NZ_CP040710.1"/>
</dbReference>
<dbReference type="Proteomes" id="UP000310017">
    <property type="component" value="Chromosome"/>
</dbReference>
<organism evidence="6 7">
    <name type="scientific">Aggregatimonas sangjinii</name>
    <dbReference type="NCBI Taxonomy" id="2583587"/>
    <lineage>
        <taxon>Bacteria</taxon>
        <taxon>Pseudomonadati</taxon>
        <taxon>Bacteroidota</taxon>
        <taxon>Flavobacteriia</taxon>
        <taxon>Flavobacteriales</taxon>
        <taxon>Flavobacteriaceae</taxon>
        <taxon>Aggregatimonas</taxon>
    </lineage>
</organism>
<dbReference type="Pfam" id="PF13564">
    <property type="entry name" value="DoxX_2"/>
    <property type="match status" value="1"/>
</dbReference>
<comment type="subcellular location">
    <subcellularLocation>
        <location evidence="1">Membrane</location>
        <topology evidence="1">Multi-pass membrane protein</topology>
    </subcellularLocation>
</comment>
<name>A0A5B7SMZ2_9FLAO</name>
<feature type="transmembrane region" description="Helical" evidence="5">
    <location>
        <begin position="78"/>
        <end position="95"/>
    </location>
</feature>
<keyword evidence="2 5" id="KW-0812">Transmembrane</keyword>
<keyword evidence="3 5" id="KW-1133">Transmembrane helix</keyword>
<evidence type="ECO:0000313" key="6">
    <source>
        <dbReference type="EMBL" id="QCW99925.1"/>
    </source>
</evidence>
<proteinExistence type="predicted"/>
<accession>A0A5B7SMZ2</accession>
<dbReference type="OrthoDB" id="1493324at2"/>
<evidence type="ECO:0000256" key="3">
    <source>
        <dbReference type="ARBA" id="ARBA00022989"/>
    </source>
</evidence>
<evidence type="ECO:0000313" key="7">
    <source>
        <dbReference type="Proteomes" id="UP000310017"/>
    </source>
</evidence>
<evidence type="ECO:0000256" key="4">
    <source>
        <dbReference type="ARBA" id="ARBA00023136"/>
    </source>
</evidence>
<dbReference type="InterPro" id="IPR032808">
    <property type="entry name" value="DoxX"/>
</dbReference>
<dbReference type="EMBL" id="CP040710">
    <property type="protein sequence ID" value="QCW99925.1"/>
    <property type="molecule type" value="Genomic_DNA"/>
</dbReference>
<gene>
    <name evidence="6" type="ORF">FGM00_07365</name>
</gene>
<evidence type="ECO:0000256" key="1">
    <source>
        <dbReference type="ARBA" id="ARBA00004141"/>
    </source>
</evidence>
<dbReference type="KEGG" id="asag:FGM00_07365"/>
<evidence type="ECO:0000256" key="2">
    <source>
        <dbReference type="ARBA" id="ARBA00022692"/>
    </source>
</evidence>
<dbReference type="AlphaFoldDB" id="A0A5B7SMZ2"/>
<protein>
    <submittedName>
        <fullName evidence="6">DoxX family protein</fullName>
    </submittedName>
</protein>
<reference evidence="6 7" key="1">
    <citation type="submission" date="2019-05" db="EMBL/GenBank/DDBJ databases">
        <title>Genome sequencing of F202Z8.</title>
        <authorList>
            <person name="Kwon Y.M."/>
        </authorList>
    </citation>
    <scope>NUCLEOTIDE SEQUENCE [LARGE SCALE GENOMIC DNA]</scope>
    <source>
        <strain evidence="6 7">F202Z8</strain>
    </source>
</reference>
<keyword evidence="4 5" id="KW-0472">Membrane</keyword>
<feature type="transmembrane region" description="Helical" evidence="5">
    <location>
        <begin position="44"/>
        <end position="72"/>
    </location>
</feature>
<feature type="transmembrane region" description="Helical" evidence="5">
    <location>
        <begin position="6"/>
        <end position="23"/>
    </location>
</feature>
<feature type="transmembrane region" description="Helical" evidence="5">
    <location>
        <begin position="107"/>
        <end position="125"/>
    </location>
</feature>
<sequence>MNYITIALQCIVAISILNVWLVQNKKATQWRGGNATTIIEEFEVYGLPVWMCYVIGTLKVLFALGLIAAIWYPELKEPSAIGLAVLLMGSIAMHIKISDPIKKSFPAFLFLCMCVYIAFSDKIVLS</sequence>
<keyword evidence="7" id="KW-1185">Reference proteome</keyword>
<evidence type="ECO:0000256" key="5">
    <source>
        <dbReference type="SAM" id="Phobius"/>
    </source>
</evidence>